<protein>
    <submittedName>
        <fullName evidence="1">Uncharacterized protein</fullName>
    </submittedName>
</protein>
<dbReference type="EMBL" id="JARAFO010000423">
    <property type="protein sequence ID" value="MDE1455355.1"/>
    <property type="molecule type" value="Genomic_DNA"/>
</dbReference>
<evidence type="ECO:0000313" key="2">
    <source>
        <dbReference type="Proteomes" id="UP001216709"/>
    </source>
</evidence>
<organism evidence="1 2">
    <name type="scientific">Bacillus paralicheniformis</name>
    <dbReference type="NCBI Taxonomy" id="1648923"/>
    <lineage>
        <taxon>Bacteria</taxon>
        <taxon>Bacillati</taxon>
        <taxon>Bacillota</taxon>
        <taxon>Bacilli</taxon>
        <taxon>Bacillales</taxon>
        <taxon>Bacillaceae</taxon>
        <taxon>Bacillus</taxon>
    </lineage>
</organism>
<name>A0AAW6KHZ4_9BACI</name>
<accession>A0AAW6KHZ4</accession>
<dbReference type="AlphaFoldDB" id="A0AAW6KHZ4"/>
<dbReference type="RefSeq" id="WP_075213801.1">
    <property type="nucleotide sequence ID" value="NZ_JARAFO010000423.1"/>
</dbReference>
<proteinExistence type="predicted"/>
<gene>
    <name evidence="1" type="ORF">PVN32_24975</name>
</gene>
<evidence type="ECO:0000313" key="1">
    <source>
        <dbReference type="EMBL" id="MDE1455355.1"/>
    </source>
</evidence>
<sequence length="63" mass="7503">MMEVNKEELYGYYCEDCEEWTFVERPEYPDEIHCAFCGIQNVAINSDDFRKLEKVTSANKEEL</sequence>
<dbReference type="Proteomes" id="UP001216709">
    <property type="component" value="Unassembled WGS sequence"/>
</dbReference>
<comment type="caution">
    <text evidence="1">The sequence shown here is derived from an EMBL/GenBank/DDBJ whole genome shotgun (WGS) entry which is preliminary data.</text>
</comment>
<reference evidence="1" key="1">
    <citation type="submission" date="2022-12" db="EMBL/GenBank/DDBJ databases">
        <title>Draft Genome Sequences of Bacillus licheniformis and Bacillus paralicheniformis strains isolated from Irish skim milk powders.</title>
        <authorList>
            <person name="Lourenco A."/>
            <person name="Li F."/>
            <person name="Geraldine D."/>
            <person name="Tobin J.T."/>
            <person name="Butler F."/>
            <person name="Jordan K."/>
            <person name="Obrien T."/>
        </authorList>
    </citation>
    <scope>NUCLEOTIDE SEQUENCE</scope>
    <source>
        <strain evidence="1">3370</strain>
    </source>
</reference>